<protein>
    <submittedName>
        <fullName evidence="2">RNA-binding Zn ribbon-like protein</fullName>
    </submittedName>
</protein>
<dbReference type="Pfam" id="PF07336">
    <property type="entry name" value="ABATE"/>
    <property type="match status" value="1"/>
</dbReference>
<organism evidence="2 3">
    <name type="scientific">Kribbella aluminosa</name>
    <dbReference type="NCBI Taxonomy" id="416017"/>
    <lineage>
        <taxon>Bacteria</taxon>
        <taxon>Bacillati</taxon>
        <taxon>Actinomycetota</taxon>
        <taxon>Actinomycetes</taxon>
        <taxon>Propionibacteriales</taxon>
        <taxon>Kribbellaceae</taxon>
        <taxon>Kribbella</taxon>
    </lineage>
</organism>
<keyword evidence="3" id="KW-1185">Reference proteome</keyword>
<reference evidence="2 3" key="1">
    <citation type="submission" date="2021-03" db="EMBL/GenBank/DDBJ databases">
        <title>Sequencing the genomes of 1000 actinobacteria strains.</title>
        <authorList>
            <person name="Klenk H.-P."/>
        </authorList>
    </citation>
    <scope>NUCLEOTIDE SEQUENCE [LARGE SCALE GENOMIC DNA]</scope>
    <source>
        <strain evidence="2 3">DSM 18824</strain>
    </source>
</reference>
<evidence type="ECO:0000313" key="3">
    <source>
        <dbReference type="Proteomes" id="UP000755585"/>
    </source>
</evidence>
<accession>A0ABS4UM76</accession>
<dbReference type="Proteomes" id="UP000755585">
    <property type="component" value="Unassembled WGS sequence"/>
</dbReference>
<dbReference type="PANTHER" id="PTHR35525:SF3">
    <property type="entry name" value="BLL6575 PROTEIN"/>
    <property type="match status" value="1"/>
</dbReference>
<name>A0ABS4UM76_9ACTN</name>
<dbReference type="PANTHER" id="PTHR35525">
    <property type="entry name" value="BLL6575 PROTEIN"/>
    <property type="match status" value="1"/>
</dbReference>
<dbReference type="InterPro" id="IPR010852">
    <property type="entry name" value="ABATE"/>
</dbReference>
<dbReference type="Gene3D" id="1.10.3300.10">
    <property type="entry name" value="Jann2411-like domain"/>
    <property type="match status" value="1"/>
</dbReference>
<evidence type="ECO:0000259" key="1">
    <source>
        <dbReference type="Pfam" id="PF11706"/>
    </source>
</evidence>
<dbReference type="EMBL" id="JAGINT010000001">
    <property type="protein sequence ID" value="MBP2352762.1"/>
    <property type="molecule type" value="Genomic_DNA"/>
</dbReference>
<proteinExistence type="predicted"/>
<dbReference type="RefSeq" id="WP_209695462.1">
    <property type="nucleotide sequence ID" value="NZ_BAAAVU010000014.1"/>
</dbReference>
<gene>
    <name evidence="2" type="ORF">JOF29_003845</name>
</gene>
<sequence length="189" mass="20477">MLDAPLPPAPGADTWLALDFANTAIALPNGQYVDLLGNPASVNSWLAAHNLASENADVQELCATQLRALREHIRSLFAARLADAPALPTALDAVNDALTRIPTAPLLRWDDKTGPYRAAPCPTNKILEHAMATISANAADLLTSREPLIACEATPCNRYLIPHGRRHWCSTRCGDRARAARAYARRTPR</sequence>
<dbReference type="InterPro" id="IPR021005">
    <property type="entry name" value="Znf_CGNR"/>
</dbReference>
<evidence type="ECO:0000313" key="2">
    <source>
        <dbReference type="EMBL" id="MBP2352762.1"/>
    </source>
</evidence>
<comment type="caution">
    <text evidence="2">The sequence shown here is derived from an EMBL/GenBank/DDBJ whole genome shotgun (WGS) entry which is preliminary data.</text>
</comment>
<dbReference type="InterPro" id="IPR023286">
    <property type="entry name" value="ABATE_dom_sf"/>
</dbReference>
<dbReference type="SUPFAM" id="SSF160904">
    <property type="entry name" value="Jann2411-like"/>
    <property type="match status" value="1"/>
</dbReference>
<feature type="domain" description="Zinc finger CGNR" evidence="1">
    <location>
        <begin position="150"/>
        <end position="186"/>
    </location>
</feature>
<dbReference type="Pfam" id="PF11706">
    <property type="entry name" value="zf-CGNR"/>
    <property type="match status" value="1"/>
</dbReference>